<dbReference type="GO" id="GO:0005829">
    <property type="term" value="C:cytosol"/>
    <property type="evidence" value="ECO:0007669"/>
    <property type="project" value="TreeGrafter"/>
</dbReference>
<dbReference type="PANTHER" id="PTHR12128:SF66">
    <property type="entry name" value="4-HYDROXY-2-OXOGLUTARATE ALDOLASE, MITOCHONDRIAL"/>
    <property type="match status" value="1"/>
</dbReference>
<accession>X1HW01</accession>
<gene>
    <name evidence="2" type="ORF">S03H2_47683</name>
</gene>
<name>X1HW01_9ZZZZ</name>
<evidence type="ECO:0000313" key="2">
    <source>
        <dbReference type="EMBL" id="GAH73637.1"/>
    </source>
</evidence>
<dbReference type="InterPro" id="IPR013785">
    <property type="entry name" value="Aldolase_TIM"/>
</dbReference>
<dbReference type="PANTHER" id="PTHR12128">
    <property type="entry name" value="DIHYDRODIPICOLINATE SYNTHASE"/>
    <property type="match status" value="1"/>
</dbReference>
<feature type="non-terminal residue" evidence="2">
    <location>
        <position position="214"/>
    </location>
</feature>
<keyword evidence="1" id="KW-0456">Lyase</keyword>
<dbReference type="Pfam" id="PF00701">
    <property type="entry name" value="DHDPS"/>
    <property type="match status" value="1"/>
</dbReference>
<dbReference type="EMBL" id="BARU01030017">
    <property type="protein sequence ID" value="GAH73637.1"/>
    <property type="molecule type" value="Genomic_DNA"/>
</dbReference>
<evidence type="ECO:0000256" key="1">
    <source>
        <dbReference type="ARBA" id="ARBA00023239"/>
    </source>
</evidence>
<dbReference type="SUPFAM" id="SSF51569">
    <property type="entry name" value="Aldolase"/>
    <property type="match status" value="1"/>
</dbReference>
<dbReference type="Gene3D" id="3.20.20.70">
    <property type="entry name" value="Aldolase class I"/>
    <property type="match status" value="1"/>
</dbReference>
<dbReference type="CDD" id="cd00408">
    <property type="entry name" value="DHDPS-like"/>
    <property type="match status" value="1"/>
</dbReference>
<dbReference type="AlphaFoldDB" id="X1HW01"/>
<comment type="caution">
    <text evidence="2">The sequence shown here is derived from an EMBL/GenBank/DDBJ whole genome shotgun (WGS) entry which is preliminary data.</text>
</comment>
<evidence type="ECO:0008006" key="3">
    <source>
        <dbReference type="Google" id="ProtNLM"/>
    </source>
</evidence>
<sequence>MTWMEPEELRKRLLGVHIIMVTPFDDNEEVDIQMVRKLTNFLIEQGIQEGSGILAPLGSMSECFSVNLEERKRIVRAVTEEAAKRVPVVVGCNATNTREVIHLCQSAQDAGADGVMVMPPYYFPPSDEEILEFYKRVARNIDIGIVLYNNVQVCVDIALDVLNKLAGIERIVGLKDCTQDFIKFQITAQELAEKLSPLNGGGPLWEPQGTLAGT</sequence>
<dbReference type="PRINTS" id="PR00146">
    <property type="entry name" value="DHPICSNTHASE"/>
</dbReference>
<reference evidence="2" key="1">
    <citation type="journal article" date="2014" name="Front. Microbiol.">
        <title>High frequency of phylogenetically diverse reductive dehalogenase-homologous genes in deep subseafloor sedimentary metagenomes.</title>
        <authorList>
            <person name="Kawai M."/>
            <person name="Futagami T."/>
            <person name="Toyoda A."/>
            <person name="Takaki Y."/>
            <person name="Nishi S."/>
            <person name="Hori S."/>
            <person name="Arai W."/>
            <person name="Tsubouchi T."/>
            <person name="Morono Y."/>
            <person name="Uchiyama I."/>
            <person name="Ito T."/>
            <person name="Fujiyama A."/>
            <person name="Inagaki F."/>
            <person name="Takami H."/>
        </authorList>
    </citation>
    <scope>NUCLEOTIDE SEQUENCE</scope>
    <source>
        <strain evidence="2">Expedition CK06-06</strain>
    </source>
</reference>
<dbReference type="InterPro" id="IPR002220">
    <property type="entry name" value="DapA-like"/>
</dbReference>
<dbReference type="SMART" id="SM01130">
    <property type="entry name" value="DHDPS"/>
    <property type="match status" value="1"/>
</dbReference>
<protein>
    <recommendedName>
        <fullName evidence="3">Dihydrodipicolinate synthase family protein</fullName>
    </recommendedName>
</protein>
<dbReference type="GO" id="GO:0008840">
    <property type="term" value="F:4-hydroxy-tetrahydrodipicolinate synthase activity"/>
    <property type="evidence" value="ECO:0007669"/>
    <property type="project" value="TreeGrafter"/>
</dbReference>
<organism evidence="2">
    <name type="scientific">marine sediment metagenome</name>
    <dbReference type="NCBI Taxonomy" id="412755"/>
    <lineage>
        <taxon>unclassified sequences</taxon>
        <taxon>metagenomes</taxon>
        <taxon>ecological metagenomes</taxon>
    </lineage>
</organism>
<proteinExistence type="predicted"/>